<feature type="compositionally biased region" description="Basic and acidic residues" evidence="1">
    <location>
        <begin position="58"/>
        <end position="71"/>
    </location>
</feature>
<accession>A0A8H3FK46</accession>
<proteinExistence type="predicted"/>
<keyword evidence="3" id="KW-1185">Reference proteome</keyword>
<gene>
    <name evidence="2" type="ORF">GOMPHAMPRED_004036</name>
</gene>
<feature type="region of interest" description="Disordered" evidence="1">
    <location>
        <begin position="58"/>
        <end position="136"/>
    </location>
</feature>
<evidence type="ECO:0000256" key="1">
    <source>
        <dbReference type="SAM" id="MobiDB-lite"/>
    </source>
</evidence>
<dbReference type="AlphaFoldDB" id="A0A8H3FK46"/>
<name>A0A8H3FK46_9LECA</name>
<comment type="caution">
    <text evidence="2">The sequence shown here is derived from an EMBL/GenBank/DDBJ whole genome shotgun (WGS) entry which is preliminary data.</text>
</comment>
<organism evidence="2 3">
    <name type="scientific">Gomphillus americanus</name>
    <dbReference type="NCBI Taxonomy" id="1940652"/>
    <lineage>
        <taxon>Eukaryota</taxon>
        <taxon>Fungi</taxon>
        <taxon>Dikarya</taxon>
        <taxon>Ascomycota</taxon>
        <taxon>Pezizomycotina</taxon>
        <taxon>Lecanoromycetes</taxon>
        <taxon>OSLEUM clade</taxon>
        <taxon>Ostropomycetidae</taxon>
        <taxon>Ostropales</taxon>
        <taxon>Graphidaceae</taxon>
        <taxon>Gomphilloideae</taxon>
        <taxon>Gomphillus</taxon>
    </lineage>
</organism>
<evidence type="ECO:0000313" key="2">
    <source>
        <dbReference type="EMBL" id="CAF9926013.1"/>
    </source>
</evidence>
<protein>
    <submittedName>
        <fullName evidence="2">Uncharacterized protein</fullName>
    </submittedName>
</protein>
<dbReference type="Proteomes" id="UP000664169">
    <property type="component" value="Unassembled WGS sequence"/>
</dbReference>
<sequence length="261" mass="27744">MNTSREYTTDWITFSALAVSLIPRIVDDLAYLGIMKTRLLVCTLLLHMVNGHIPSSMESRHLERRTGENKKNPPPYWPPWGRTQQPPIVGAKRINKKSSLSSGAIGSREPSPSSSDSDVDPNQVPETSQKPYAAAVGKGHGTIAKVVDGREEVASLWPGRTVTKATTNAKPVAAGVNLTRGGKAATHISGQNVKMALATGPRGKGKSLLTSGNFRVKGGKAFMDVPPDTTVAVIGETKDGEPMKLTGSVQAKGDVLGQAKR</sequence>
<reference evidence="2" key="1">
    <citation type="submission" date="2021-03" db="EMBL/GenBank/DDBJ databases">
        <authorList>
            <person name="Tagirdzhanova G."/>
        </authorList>
    </citation>
    <scope>NUCLEOTIDE SEQUENCE</scope>
</reference>
<dbReference type="EMBL" id="CAJPDQ010000024">
    <property type="protein sequence ID" value="CAF9926013.1"/>
    <property type="molecule type" value="Genomic_DNA"/>
</dbReference>
<evidence type="ECO:0000313" key="3">
    <source>
        <dbReference type="Proteomes" id="UP000664169"/>
    </source>
</evidence>